<dbReference type="InterPro" id="IPR015943">
    <property type="entry name" value="WD40/YVTN_repeat-like_dom_sf"/>
</dbReference>
<evidence type="ECO:0000256" key="1">
    <source>
        <dbReference type="ARBA" id="ARBA00022574"/>
    </source>
</evidence>
<feature type="region of interest" description="Disordered" evidence="4">
    <location>
        <begin position="372"/>
        <end position="438"/>
    </location>
</feature>
<evidence type="ECO:0000256" key="2">
    <source>
        <dbReference type="ARBA" id="ARBA00022737"/>
    </source>
</evidence>
<dbReference type="AlphaFoldDB" id="D8UG13"/>
<dbReference type="InterPro" id="IPR011047">
    <property type="entry name" value="Quinoprotein_ADH-like_sf"/>
</dbReference>
<gene>
    <name evidence="5" type="ORF">VOLCADRAFT_98693</name>
</gene>
<dbReference type="Proteomes" id="UP000001058">
    <property type="component" value="Unassembled WGS sequence"/>
</dbReference>
<keyword evidence="6" id="KW-1185">Reference proteome</keyword>
<keyword evidence="1 3" id="KW-0853">WD repeat</keyword>
<feature type="region of interest" description="Disordered" evidence="4">
    <location>
        <begin position="706"/>
        <end position="726"/>
    </location>
</feature>
<evidence type="ECO:0000256" key="3">
    <source>
        <dbReference type="PROSITE-ProRule" id="PRU00221"/>
    </source>
</evidence>
<feature type="region of interest" description="Disordered" evidence="4">
    <location>
        <begin position="996"/>
        <end position="1018"/>
    </location>
</feature>
<evidence type="ECO:0000313" key="6">
    <source>
        <dbReference type="Proteomes" id="UP000001058"/>
    </source>
</evidence>
<feature type="compositionally biased region" description="Low complexity" evidence="4">
    <location>
        <begin position="21"/>
        <end position="30"/>
    </location>
</feature>
<accession>D8UG13</accession>
<name>D8UG13_VOLCA</name>
<proteinExistence type="predicted"/>
<dbReference type="PROSITE" id="PS00678">
    <property type="entry name" value="WD_REPEATS_1"/>
    <property type="match status" value="1"/>
</dbReference>
<protein>
    <submittedName>
        <fullName evidence="5">Uncharacterized protein</fullName>
    </submittedName>
</protein>
<dbReference type="OrthoDB" id="187712at2759"/>
<dbReference type="GeneID" id="9627053"/>
<dbReference type="SUPFAM" id="SSF50998">
    <property type="entry name" value="Quinoprotein alcohol dehydrogenase-like"/>
    <property type="match status" value="1"/>
</dbReference>
<dbReference type="PROSITE" id="PS50294">
    <property type="entry name" value="WD_REPEATS_REGION"/>
    <property type="match status" value="1"/>
</dbReference>
<evidence type="ECO:0000313" key="5">
    <source>
        <dbReference type="EMBL" id="EFJ41372.1"/>
    </source>
</evidence>
<organism evidence="6">
    <name type="scientific">Volvox carteri f. nagariensis</name>
    <dbReference type="NCBI Taxonomy" id="3068"/>
    <lineage>
        <taxon>Eukaryota</taxon>
        <taxon>Viridiplantae</taxon>
        <taxon>Chlorophyta</taxon>
        <taxon>core chlorophytes</taxon>
        <taxon>Chlorophyceae</taxon>
        <taxon>CS clade</taxon>
        <taxon>Chlamydomonadales</taxon>
        <taxon>Volvocaceae</taxon>
        <taxon>Volvox</taxon>
    </lineage>
</organism>
<keyword evidence="2" id="KW-0677">Repeat</keyword>
<dbReference type="KEGG" id="vcn:VOLCADRAFT_98693"/>
<feature type="compositionally biased region" description="Polar residues" evidence="4">
    <location>
        <begin position="75"/>
        <end position="84"/>
    </location>
</feature>
<evidence type="ECO:0000256" key="4">
    <source>
        <dbReference type="SAM" id="MobiDB-lite"/>
    </source>
</evidence>
<feature type="region of interest" description="Disordered" evidence="4">
    <location>
        <begin position="1"/>
        <end position="90"/>
    </location>
</feature>
<reference evidence="5 6" key="1">
    <citation type="journal article" date="2010" name="Science">
        <title>Genomic analysis of organismal complexity in the multicellular green alga Volvox carteri.</title>
        <authorList>
            <person name="Prochnik S.E."/>
            <person name="Umen J."/>
            <person name="Nedelcu A.M."/>
            <person name="Hallmann A."/>
            <person name="Miller S.M."/>
            <person name="Nishii I."/>
            <person name="Ferris P."/>
            <person name="Kuo A."/>
            <person name="Mitros T."/>
            <person name="Fritz-Laylin L.K."/>
            <person name="Hellsten U."/>
            <person name="Chapman J."/>
            <person name="Simakov O."/>
            <person name="Rensing S.A."/>
            <person name="Terry A."/>
            <person name="Pangilinan J."/>
            <person name="Kapitonov V."/>
            <person name="Jurka J."/>
            <person name="Salamov A."/>
            <person name="Shapiro H."/>
            <person name="Schmutz J."/>
            <person name="Grimwood J."/>
            <person name="Lindquist E."/>
            <person name="Lucas S."/>
            <person name="Grigoriev I.V."/>
            <person name="Schmitt R."/>
            <person name="Kirk D."/>
            <person name="Rokhsar D.S."/>
        </authorList>
    </citation>
    <scope>NUCLEOTIDE SEQUENCE [LARGE SCALE GENOMIC DNA]</scope>
    <source>
        <strain evidence="6">f. Nagariensis / Eve</strain>
    </source>
</reference>
<feature type="compositionally biased region" description="Pro residues" evidence="4">
    <location>
        <begin position="417"/>
        <end position="429"/>
    </location>
</feature>
<sequence>MEVPEGPWTPPARPGRTGDVAAAAAAAALPPALPPPPRTHCQEAALQPPGAVVEHRDDTGGGGGCSSRSSVIWGDSSSRPSSNPGGAGAAVLPTATATEAADRVAGGGGSLAAPSTPLATLRRWAAEQMVVVVRLAHLPSRSGITGAATAIPPAISTAEDASEMPVAAATVAAAPAGPPGAAAAAGGGPWATSAAAAGDAVAGRTPRRRVGDVLGEAWWRRRASEELQLPAATLRAIKAAGVPCRDAVLARVRLVGAPPSQPRQQPLAVDIRGGSDARRAALAAAAGAPSVRRQGATAGGQWRALPGRGGGGAAGAAAAAVAAQSGDWYDEVYELMYALIEEEREREAAAEAAGAGGSQEFREGSIRYDISSSVGGVGGVGGDEWPPEPFERRSSGRSEGGGSTGHTVRRLELQLLPSPPPPPPSPPPLGRGKSMDLRAPAGPAEALGLAAAGGCASGHTRGVRDIAADSDAGLLASAGWDNRLIVWELQDCSIRHFIHIPNVMGGYGYIRFVAVGGGKVAVAQAGGKLYSSSRHPALFSRQLLLLFSPLLHLLLLFYGLDLLLFFRSCFSLGGEVHALMVYDAESGDVYDVIMEDRWGAGRPDQQRFPDSLSMQYVRAIKITPNGRWLILATSAPPADRYHVYDLQVRAFSTSLVHPAASAFRLPLDEAQPIFCPLQGGLLVTAQRGPMAMTAAPATAVAATATGATRGAQRQQQAGGSSSFHSTTCSTAATSLPPLLVWDLALGKRVAELQATEHPAAAAATAATAAAANTAIATAPPSPLSFSPTYHRLSAALRTASVRQFLNMAASADGTRLYLLDSAHQFWILDLAASQALVAVMTSSTPAVHPHDITDTGNCIGGGGSSSTCTTTAAMAAPLPLPFVPKSSKLARRQQHVMQLLTCNGEPCKRTAAAAAAAVGSQIASMPYVYDWPYGQGGSPGKSRLEWLVAATSRVDEAPHEVLYGICTDAPVGGGSHQSGAWFWSDDAHWMVMHPEVDGEVPGNRVNNGGEGTAQKEEEEVEVGVGEGVEDVCNTAGVPCGLAGTSSGAGSGPPANAAFRLGSGVLRGMGLDLESNPLWVWREVRRVGG</sequence>
<dbReference type="InterPro" id="IPR001680">
    <property type="entry name" value="WD40_rpt"/>
</dbReference>
<dbReference type="Pfam" id="PF00400">
    <property type="entry name" value="WD40"/>
    <property type="match status" value="1"/>
</dbReference>
<dbReference type="RefSeq" id="XP_002957602.1">
    <property type="nucleotide sequence ID" value="XM_002957556.1"/>
</dbReference>
<feature type="compositionally biased region" description="Low complexity" evidence="4">
    <location>
        <begin position="706"/>
        <end position="719"/>
    </location>
</feature>
<dbReference type="InParanoid" id="D8UG13"/>
<dbReference type="EMBL" id="GL378396">
    <property type="protein sequence ID" value="EFJ41372.1"/>
    <property type="molecule type" value="Genomic_DNA"/>
</dbReference>
<dbReference type="InterPro" id="IPR019775">
    <property type="entry name" value="WD40_repeat_CS"/>
</dbReference>
<dbReference type="Gene3D" id="2.130.10.10">
    <property type="entry name" value="YVTN repeat-like/Quinoprotein amine dehydrogenase"/>
    <property type="match status" value="1"/>
</dbReference>
<feature type="repeat" description="WD" evidence="3">
    <location>
        <begin position="456"/>
        <end position="490"/>
    </location>
</feature>
<dbReference type="PROSITE" id="PS50082">
    <property type="entry name" value="WD_REPEATS_2"/>
    <property type="match status" value="1"/>
</dbReference>